<protein>
    <submittedName>
        <fullName evidence="1">Uncharacterized protein</fullName>
    </submittedName>
</protein>
<name>A0AA37WTL9_9HYPH</name>
<organism evidence="1 2">
    <name type="scientific">Methylobacterium tardum</name>
    <dbReference type="NCBI Taxonomy" id="374432"/>
    <lineage>
        <taxon>Bacteria</taxon>
        <taxon>Pseudomonadati</taxon>
        <taxon>Pseudomonadota</taxon>
        <taxon>Alphaproteobacteria</taxon>
        <taxon>Hyphomicrobiales</taxon>
        <taxon>Methylobacteriaceae</taxon>
        <taxon>Methylobacterium</taxon>
    </lineage>
</organism>
<dbReference type="EMBL" id="BSPL01000027">
    <property type="protein sequence ID" value="GLS73480.1"/>
    <property type="molecule type" value="Genomic_DNA"/>
</dbReference>
<sequence length="94" mass="10309">MHKYLRKSGRLPEPFYYDLVTKIKAKQDLVAIHPSAQIGVADGASNFLVSDEMVANGVQCMRDILGKGRVNFGGMEDKVFVRSVLEAAIGITKP</sequence>
<evidence type="ECO:0000313" key="2">
    <source>
        <dbReference type="Proteomes" id="UP001157440"/>
    </source>
</evidence>
<dbReference type="Proteomes" id="UP001157440">
    <property type="component" value="Unassembled WGS sequence"/>
</dbReference>
<proteinExistence type="predicted"/>
<keyword evidence="2" id="KW-1185">Reference proteome</keyword>
<dbReference type="AlphaFoldDB" id="A0AA37WTL9"/>
<evidence type="ECO:0000313" key="1">
    <source>
        <dbReference type="EMBL" id="GLS73480.1"/>
    </source>
</evidence>
<reference evidence="2" key="1">
    <citation type="journal article" date="2019" name="Int. J. Syst. Evol. Microbiol.">
        <title>The Global Catalogue of Microorganisms (GCM) 10K type strain sequencing project: providing services to taxonomists for standard genome sequencing and annotation.</title>
        <authorList>
            <consortium name="The Broad Institute Genomics Platform"/>
            <consortium name="The Broad Institute Genome Sequencing Center for Infectious Disease"/>
            <person name="Wu L."/>
            <person name="Ma J."/>
        </authorList>
    </citation>
    <scope>NUCLEOTIDE SEQUENCE [LARGE SCALE GENOMIC DNA]</scope>
    <source>
        <strain evidence="2">NBRC 103632</strain>
    </source>
</reference>
<accession>A0AA37WTL9</accession>
<gene>
    <name evidence="1" type="ORF">GCM10007890_54950</name>
</gene>
<comment type="caution">
    <text evidence="1">The sequence shown here is derived from an EMBL/GenBank/DDBJ whole genome shotgun (WGS) entry which is preliminary data.</text>
</comment>